<proteinExistence type="predicted"/>
<evidence type="ECO:0000256" key="1">
    <source>
        <dbReference type="SAM" id="MobiDB-lite"/>
    </source>
</evidence>
<keyword evidence="3" id="KW-1185">Reference proteome</keyword>
<dbReference type="EMBL" id="JBHSPA010000037">
    <property type="protein sequence ID" value="MFC5828496.1"/>
    <property type="molecule type" value="Genomic_DNA"/>
</dbReference>
<evidence type="ECO:0000313" key="2">
    <source>
        <dbReference type="EMBL" id="MFC5828496.1"/>
    </source>
</evidence>
<sequence length="171" mass="18831">MGQSTGAPRGGATRLPGQRGDRAAHPALEPLRTGAPTSRHLLADLLTFTAKGPLACDFFHVDTIFLKRLYVLFVMEVHTRHVYVLGVTCHPTGAWTAQQARNLLIDLGERAGSFRFLIRDRDAKFTTVFNEIFAAIGITVLKTPVRCHNSSTASDLVFYAQRSCFYASCTC</sequence>
<protein>
    <recommendedName>
        <fullName evidence="4">Integrase catalytic domain-containing protein</fullName>
    </recommendedName>
</protein>
<comment type="caution">
    <text evidence="2">The sequence shown here is derived from an EMBL/GenBank/DDBJ whole genome shotgun (WGS) entry which is preliminary data.</text>
</comment>
<feature type="region of interest" description="Disordered" evidence="1">
    <location>
        <begin position="1"/>
        <end position="22"/>
    </location>
</feature>
<reference evidence="3" key="1">
    <citation type="journal article" date="2019" name="Int. J. Syst. Evol. Microbiol.">
        <title>The Global Catalogue of Microorganisms (GCM) 10K type strain sequencing project: providing services to taxonomists for standard genome sequencing and annotation.</title>
        <authorList>
            <consortium name="The Broad Institute Genomics Platform"/>
            <consortium name="The Broad Institute Genome Sequencing Center for Infectious Disease"/>
            <person name="Wu L."/>
            <person name="Ma J."/>
        </authorList>
    </citation>
    <scope>NUCLEOTIDE SEQUENCE [LARGE SCALE GENOMIC DNA]</scope>
    <source>
        <strain evidence="3">CCUG 53903</strain>
    </source>
</reference>
<dbReference type="RefSeq" id="WP_379517996.1">
    <property type="nucleotide sequence ID" value="NZ_JBHSPA010000037.1"/>
</dbReference>
<organism evidence="2 3">
    <name type="scientific">Nonomuraea insulae</name>
    <dbReference type="NCBI Taxonomy" id="1616787"/>
    <lineage>
        <taxon>Bacteria</taxon>
        <taxon>Bacillati</taxon>
        <taxon>Actinomycetota</taxon>
        <taxon>Actinomycetes</taxon>
        <taxon>Streptosporangiales</taxon>
        <taxon>Streptosporangiaceae</taxon>
        <taxon>Nonomuraea</taxon>
    </lineage>
</organism>
<evidence type="ECO:0008006" key="4">
    <source>
        <dbReference type="Google" id="ProtNLM"/>
    </source>
</evidence>
<dbReference type="SUPFAM" id="SSF53098">
    <property type="entry name" value="Ribonuclease H-like"/>
    <property type="match status" value="1"/>
</dbReference>
<accession>A0ABW1CRV9</accession>
<gene>
    <name evidence="2" type="ORF">ACFPZ3_31910</name>
</gene>
<evidence type="ECO:0000313" key="3">
    <source>
        <dbReference type="Proteomes" id="UP001596058"/>
    </source>
</evidence>
<dbReference type="InterPro" id="IPR012337">
    <property type="entry name" value="RNaseH-like_sf"/>
</dbReference>
<name>A0ABW1CRV9_9ACTN</name>
<dbReference type="Proteomes" id="UP001596058">
    <property type="component" value="Unassembled WGS sequence"/>
</dbReference>